<accession>A0A0E9WQZ9</accession>
<reference evidence="1" key="2">
    <citation type="journal article" date="2015" name="Fish Shellfish Immunol.">
        <title>Early steps in the European eel (Anguilla anguilla)-Vibrio vulnificus interaction in the gills: Role of the RtxA13 toxin.</title>
        <authorList>
            <person name="Callol A."/>
            <person name="Pajuelo D."/>
            <person name="Ebbesson L."/>
            <person name="Teles M."/>
            <person name="MacKenzie S."/>
            <person name="Amaro C."/>
        </authorList>
    </citation>
    <scope>NUCLEOTIDE SEQUENCE</scope>
</reference>
<name>A0A0E9WQZ9_ANGAN</name>
<evidence type="ECO:0000313" key="1">
    <source>
        <dbReference type="EMBL" id="JAH92000.1"/>
    </source>
</evidence>
<protein>
    <submittedName>
        <fullName evidence="1">Uncharacterized protein</fullName>
    </submittedName>
</protein>
<reference evidence="1" key="1">
    <citation type="submission" date="2014-11" db="EMBL/GenBank/DDBJ databases">
        <authorList>
            <person name="Amaro Gonzalez C."/>
        </authorList>
    </citation>
    <scope>NUCLEOTIDE SEQUENCE</scope>
</reference>
<proteinExistence type="predicted"/>
<organism evidence="1">
    <name type="scientific">Anguilla anguilla</name>
    <name type="common">European freshwater eel</name>
    <name type="synonym">Muraena anguilla</name>
    <dbReference type="NCBI Taxonomy" id="7936"/>
    <lineage>
        <taxon>Eukaryota</taxon>
        <taxon>Metazoa</taxon>
        <taxon>Chordata</taxon>
        <taxon>Craniata</taxon>
        <taxon>Vertebrata</taxon>
        <taxon>Euteleostomi</taxon>
        <taxon>Actinopterygii</taxon>
        <taxon>Neopterygii</taxon>
        <taxon>Teleostei</taxon>
        <taxon>Anguilliformes</taxon>
        <taxon>Anguillidae</taxon>
        <taxon>Anguilla</taxon>
    </lineage>
</organism>
<dbReference type="EMBL" id="GBXM01016577">
    <property type="protein sequence ID" value="JAH92000.1"/>
    <property type="molecule type" value="Transcribed_RNA"/>
</dbReference>
<sequence>MTFLWESFQLMSSVASKCCLTHKVKFTIGKLTSR</sequence>
<dbReference type="AlphaFoldDB" id="A0A0E9WQZ9"/>